<keyword evidence="3" id="KW-1185">Reference proteome</keyword>
<feature type="compositionally biased region" description="Polar residues" evidence="1">
    <location>
        <begin position="321"/>
        <end position="342"/>
    </location>
</feature>
<feature type="region of interest" description="Disordered" evidence="1">
    <location>
        <begin position="321"/>
        <end position="345"/>
    </location>
</feature>
<accession>A0ABU6RHR0</accession>
<organism evidence="2 3">
    <name type="scientific">Stylosanthes scabra</name>
    <dbReference type="NCBI Taxonomy" id="79078"/>
    <lineage>
        <taxon>Eukaryota</taxon>
        <taxon>Viridiplantae</taxon>
        <taxon>Streptophyta</taxon>
        <taxon>Embryophyta</taxon>
        <taxon>Tracheophyta</taxon>
        <taxon>Spermatophyta</taxon>
        <taxon>Magnoliopsida</taxon>
        <taxon>eudicotyledons</taxon>
        <taxon>Gunneridae</taxon>
        <taxon>Pentapetalae</taxon>
        <taxon>rosids</taxon>
        <taxon>fabids</taxon>
        <taxon>Fabales</taxon>
        <taxon>Fabaceae</taxon>
        <taxon>Papilionoideae</taxon>
        <taxon>50 kb inversion clade</taxon>
        <taxon>dalbergioids sensu lato</taxon>
        <taxon>Dalbergieae</taxon>
        <taxon>Pterocarpus clade</taxon>
        <taxon>Stylosanthes</taxon>
    </lineage>
</organism>
<feature type="compositionally biased region" description="Basic residues" evidence="1">
    <location>
        <begin position="1"/>
        <end position="16"/>
    </location>
</feature>
<dbReference type="PANTHER" id="PTHR37187:SF19">
    <property type="entry name" value="(RAPE) HYPOTHETICAL PROTEIN"/>
    <property type="match status" value="1"/>
</dbReference>
<dbReference type="PANTHER" id="PTHR37187">
    <property type="entry name" value="EXPRESSED PROTEIN"/>
    <property type="match status" value="1"/>
</dbReference>
<feature type="compositionally biased region" description="Acidic residues" evidence="1">
    <location>
        <begin position="113"/>
        <end position="130"/>
    </location>
</feature>
<comment type="caution">
    <text evidence="2">The sequence shown here is derived from an EMBL/GenBank/DDBJ whole genome shotgun (WGS) entry which is preliminary data.</text>
</comment>
<feature type="compositionally biased region" description="Basic and acidic residues" evidence="1">
    <location>
        <begin position="144"/>
        <end position="157"/>
    </location>
</feature>
<feature type="compositionally biased region" description="Basic and acidic residues" evidence="1">
    <location>
        <begin position="165"/>
        <end position="183"/>
    </location>
</feature>
<evidence type="ECO:0000256" key="1">
    <source>
        <dbReference type="SAM" id="MobiDB-lite"/>
    </source>
</evidence>
<reference evidence="2 3" key="1">
    <citation type="journal article" date="2023" name="Plants (Basel)">
        <title>Bridging the Gap: Combining Genomics and Transcriptomics Approaches to Understand Stylosanthes scabra, an Orphan Legume from the Brazilian Caatinga.</title>
        <authorList>
            <person name="Ferreira-Neto J.R.C."/>
            <person name="da Silva M.D."/>
            <person name="Binneck E."/>
            <person name="de Melo N.F."/>
            <person name="da Silva R.H."/>
            <person name="de Melo A.L.T.M."/>
            <person name="Pandolfi V."/>
            <person name="Bustamante F.O."/>
            <person name="Brasileiro-Vidal A.C."/>
            <person name="Benko-Iseppon A.M."/>
        </authorList>
    </citation>
    <scope>NUCLEOTIDE SEQUENCE [LARGE SCALE GENOMIC DNA]</scope>
    <source>
        <tissue evidence="2">Leaves</tissue>
    </source>
</reference>
<name>A0ABU6RHR0_9FABA</name>
<protein>
    <submittedName>
        <fullName evidence="2">Uncharacterized protein</fullName>
    </submittedName>
</protein>
<feature type="compositionally biased region" description="Basic and acidic residues" evidence="1">
    <location>
        <begin position="29"/>
        <end position="39"/>
    </location>
</feature>
<sequence length="370" mass="40107">MPSGAKKRKAAKKKKEKQSTNSNNLQGIDESKSQDDRGSDGSSPAYHDHEDDHQHPFKEGNEEEAAEVVVEANFSAAQPSEEVVPTRDIKIDEAVGREGEFGDVKERELKAEEDLEIGDGNDVEAKELDDENGKAGASSNAEAVGEKNLRDDLDSSLKETFTYDDGDRIDVEVKSTKELDYENGKASGGNSNAEAVGEKNLRDDDDTSTKETVTNDELVESIDSSHAKMTSMAEDAPACVASNSVLESSIGSAKSAGTLSEVNNCENGKALQEKTIASQVGETEFGMKRKEDDRASNFVEPKPKEFKNEVLSREVTIPLPKSTNGTYVNDSETPECSENQPLPASAPRMVQKTSWLNCCGLFEVLSGSER</sequence>
<feature type="region of interest" description="Disordered" evidence="1">
    <location>
        <begin position="1"/>
        <end position="221"/>
    </location>
</feature>
<evidence type="ECO:0000313" key="2">
    <source>
        <dbReference type="EMBL" id="MED6123606.1"/>
    </source>
</evidence>
<proteinExistence type="predicted"/>
<dbReference type="EMBL" id="JASCZI010030559">
    <property type="protein sequence ID" value="MED6123606.1"/>
    <property type="molecule type" value="Genomic_DNA"/>
</dbReference>
<feature type="compositionally biased region" description="Basic and acidic residues" evidence="1">
    <location>
        <begin position="84"/>
        <end position="112"/>
    </location>
</feature>
<evidence type="ECO:0000313" key="3">
    <source>
        <dbReference type="Proteomes" id="UP001341840"/>
    </source>
</evidence>
<feature type="compositionally biased region" description="Basic and acidic residues" evidence="1">
    <location>
        <begin position="46"/>
        <end position="60"/>
    </location>
</feature>
<gene>
    <name evidence="2" type="ORF">PIB30_050688</name>
</gene>
<dbReference type="Proteomes" id="UP001341840">
    <property type="component" value="Unassembled WGS sequence"/>
</dbReference>